<protein>
    <submittedName>
        <fullName evidence="1">Uncharacterized protein</fullName>
    </submittedName>
</protein>
<name>A0A9P5C9J5_9HYPO</name>
<dbReference type="AlphaFoldDB" id="A0A9P5C9J5"/>
<comment type="caution">
    <text evidence="1">The sequence shown here is derived from an EMBL/GenBank/DDBJ whole genome shotgun (WGS) entry which is preliminary data.</text>
</comment>
<gene>
    <name evidence="1" type="ORF">CFAM422_011607</name>
</gene>
<dbReference type="Proteomes" id="UP000801864">
    <property type="component" value="Unassembled WGS sequence"/>
</dbReference>
<reference evidence="1 2" key="1">
    <citation type="submission" date="2018-06" db="EMBL/GenBank/DDBJ databases">
        <title>Genome analysis of cellulolytic fungus Trichoderma lentiforme CFAM-422.</title>
        <authorList>
            <person name="Steindorff A.S."/>
            <person name="Formighieri E.F."/>
            <person name="Midorikawa G.E.O."/>
            <person name="Tamietti M.S."/>
            <person name="Ramos E.Z."/>
            <person name="Silva A.S."/>
            <person name="Bon E.P.S."/>
            <person name="Mendes T.D."/>
            <person name="Damaso M.C.T."/>
            <person name="Favaro L.C.L."/>
        </authorList>
    </citation>
    <scope>NUCLEOTIDE SEQUENCE [LARGE SCALE GENOMIC DNA]</scope>
    <source>
        <strain evidence="1 2">CFAM-422</strain>
    </source>
</reference>
<sequence>MAWHDLEIVSRPFPSRLPRTHSIFPMGLVLTVDSAQRGGRRGNKSWRCHRRRCLPKGNFRSYSAALFHLLVPLHFLVVGVGGAALSPEQSPSSALFPLPGLTQVTPGLCCLGRLGGQLHIAQICNLESSPNSGTASSRALRRIYGNTRSHAPCYTRSIAVLVLWLLWLPASHRITGASSAVCRVASAGVGTGFVPSTACKDLDGMRIHGSYSRQSPRQSPRAQPMTLDRIMPRRCACELPDNNELLVARRALHHSINLSSNQSSHTGWECDSRACTYGVMMPVHAKICPSTRLTTGCYCTSRRERFELDAGVDTAASDLSGRNVDGPNTCLANSPRRFRILETLKLQTFNSVYSTNHRG</sequence>
<evidence type="ECO:0000313" key="2">
    <source>
        <dbReference type="Proteomes" id="UP000801864"/>
    </source>
</evidence>
<dbReference type="EMBL" id="QLNT01000025">
    <property type="protein sequence ID" value="KAF3059177.1"/>
    <property type="molecule type" value="Genomic_DNA"/>
</dbReference>
<evidence type="ECO:0000313" key="1">
    <source>
        <dbReference type="EMBL" id="KAF3059177.1"/>
    </source>
</evidence>
<organism evidence="1 2">
    <name type="scientific">Trichoderma lentiforme</name>
    <dbReference type="NCBI Taxonomy" id="1567552"/>
    <lineage>
        <taxon>Eukaryota</taxon>
        <taxon>Fungi</taxon>
        <taxon>Dikarya</taxon>
        <taxon>Ascomycota</taxon>
        <taxon>Pezizomycotina</taxon>
        <taxon>Sordariomycetes</taxon>
        <taxon>Hypocreomycetidae</taxon>
        <taxon>Hypocreales</taxon>
        <taxon>Hypocreaceae</taxon>
        <taxon>Trichoderma</taxon>
    </lineage>
</organism>
<keyword evidence="2" id="KW-1185">Reference proteome</keyword>
<proteinExistence type="predicted"/>
<accession>A0A9P5C9J5</accession>